<sequence length="221" mass="24519">MICAGCGRWTDEPRVEADGAGTVLVCVSCGHREPYRRLPLFAVTGPSGTGKSTVGRLLVDRLADSCVVVEQDLLWVGALRDPTGDSTAFRETWLRLAASLQQSGRPVVLCGTVAPPQFELLPERVLFGDIHYLALVCDADVLRARLLARPAWRGWDADRIDEMLDFAEWVRTARTRPPMTLLDTTTRSVAGTADVIEEWVRARLRPGDDRQLDAERVAEHR</sequence>
<evidence type="ECO:0000313" key="1">
    <source>
        <dbReference type="EMBL" id="MFC4859111.1"/>
    </source>
</evidence>
<dbReference type="Gene3D" id="3.40.50.300">
    <property type="entry name" value="P-loop containing nucleotide triphosphate hydrolases"/>
    <property type="match status" value="1"/>
</dbReference>
<protein>
    <submittedName>
        <fullName evidence="1">AAA family ATPase</fullName>
    </submittedName>
</protein>
<dbReference type="SUPFAM" id="SSF52540">
    <property type="entry name" value="P-loop containing nucleoside triphosphate hydrolases"/>
    <property type="match status" value="1"/>
</dbReference>
<comment type="caution">
    <text evidence="1">The sequence shown here is derived from an EMBL/GenBank/DDBJ whole genome shotgun (WGS) entry which is preliminary data.</text>
</comment>
<proteinExistence type="predicted"/>
<name>A0ABV9SIB4_9PSEU</name>
<dbReference type="Proteomes" id="UP001595859">
    <property type="component" value="Unassembled WGS sequence"/>
</dbReference>
<reference evidence="2" key="1">
    <citation type="journal article" date="2019" name="Int. J. Syst. Evol. Microbiol.">
        <title>The Global Catalogue of Microorganisms (GCM) 10K type strain sequencing project: providing services to taxonomists for standard genome sequencing and annotation.</title>
        <authorList>
            <consortium name="The Broad Institute Genomics Platform"/>
            <consortium name="The Broad Institute Genome Sequencing Center for Infectious Disease"/>
            <person name="Wu L."/>
            <person name="Ma J."/>
        </authorList>
    </citation>
    <scope>NUCLEOTIDE SEQUENCE [LARGE SCALE GENOMIC DNA]</scope>
    <source>
        <strain evidence="2">ZS-22-S1</strain>
    </source>
</reference>
<dbReference type="EMBL" id="JBHSIS010000026">
    <property type="protein sequence ID" value="MFC4859111.1"/>
    <property type="molecule type" value="Genomic_DNA"/>
</dbReference>
<dbReference type="Pfam" id="PF13238">
    <property type="entry name" value="AAA_18"/>
    <property type="match status" value="1"/>
</dbReference>
<dbReference type="RefSeq" id="WP_378062007.1">
    <property type="nucleotide sequence ID" value="NZ_JBHSIS010000026.1"/>
</dbReference>
<dbReference type="InterPro" id="IPR027417">
    <property type="entry name" value="P-loop_NTPase"/>
</dbReference>
<organism evidence="1 2">
    <name type="scientific">Actinophytocola glycyrrhizae</name>
    <dbReference type="NCBI Taxonomy" id="2044873"/>
    <lineage>
        <taxon>Bacteria</taxon>
        <taxon>Bacillati</taxon>
        <taxon>Actinomycetota</taxon>
        <taxon>Actinomycetes</taxon>
        <taxon>Pseudonocardiales</taxon>
        <taxon>Pseudonocardiaceae</taxon>
    </lineage>
</organism>
<accession>A0ABV9SIB4</accession>
<gene>
    <name evidence="1" type="ORF">ACFPCV_36915</name>
</gene>
<evidence type="ECO:0000313" key="2">
    <source>
        <dbReference type="Proteomes" id="UP001595859"/>
    </source>
</evidence>
<keyword evidence="2" id="KW-1185">Reference proteome</keyword>